<organism evidence="2">
    <name type="scientific">Psilocybe cubensis</name>
    <name type="common">Psychedelic mushroom</name>
    <name type="synonym">Stropharia cubensis</name>
    <dbReference type="NCBI Taxonomy" id="181762"/>
    <lineage>
        <taxon>Eukaryota</taxon>
        <taxon>Fungi</taxon>
        <taxon>Dikarya</taxon>
        <taxon>Basidiomycota</taxon>
        <taxon>Agaricomycotina</taxon>
        <taxon>Agaricomycetes</taxon>
        <taxon>Agaricomycetidae</taxon>
        <taxon>Agaricales</taxon>
        <taxon>Agaricineae</taxon>
        <taxon>Strophariaceae</taxon>
        <taxon>Psilocybe</taxon>
    </lineage>
</organism>
<dbReference type="OrthoDB" id="3173670at2759"/>
<feature type="region of interest" description="Disordered" evidence="1">
    <location>
        <begin position="126"/>
        <end position="169"/>
    </location>
</feature>
<protein>
    <submittedName>
        <fullName evidence="2">Uncharacterized protein</fullName>
    </submittedName>
</protein>
<gene>
    <name evidence="2" type="ORF">JR316_005334</name>
</gene>
<comment type="caution">
    <text evidence="2">The sequence shown here is derived from an EMBL/GenBank/DDBJ whole genome shotgun (WGS) entry which is preliminary data.</text>
</comment>
<feature type="compositionally biased region" description="Polar residues" evidence="1">
    <location>
        <begin position="136"/>
        <end position="147"/>
    </location>
</feature>
<accession>A0A8H8CJH6</accession>
<sequence length="169" mass="18521">MPPRIVKAHHLLVKTHKLSIMLSSLPPTTTVAEIKADTLSALKSDVADDALDPFAMDPPQLNIDTVDDFELCRAKRERGRPTGEYDLLVPTKTLRDSGLLGWEAIFLQARDKETGDLLPITYTLPPVIDDTEENPSRASETTGSSSNKGKRKAQEVEDEDPSKSAPQTA</sequence>
<dbReference type="AlphaFoldDB" id="A0A8H8CJH6"/>
<evidence type="ECO:0000256" key="1">
    <source>
        <dbReference type="SAM" id="MobiDB-lite"/>
    </source>
</evidence>
<reference evidence="2" key="1">
    <citation type="submission" date="2021-02" db="EMBL/GenBank/DDBJ databases">
        <title>Psilocybe cubensis genome.</title>
        <authorList>
            <person name="Mckernan K.J."/>
            <person name="Crawford S."/>
            <person name="Trippe A."/>
            <person name="Kane L.T."/>
            <person name="Mclaughlin S."/>
        </authorList>
    </citation>
    <scope>NUCLEOTIDE SEQUENCE [LARGE SCALE GENOMIC DNA]</scope>
    <source>
        <strain evidence="2">MGC-MH-2018</strain>
    </source>
</reference>
<proteinExistence type="predicted"/>
<evidence type="ECO:0000313" key="2">
    <source>
        <dbReference type="EMBL" id="KAG5168782.1"/>
    </source>
</evidence>
<dbReference type="EMBL" id="JAFIQS010000005">
    <property type="protein sequence ID" value="KAG5168782.1"/>
    <property type="molecule type" value="Genomic_DNA"/>
</dbReference>
<name>A0A8H8CJH6_PSICU</name>